<dbReference type="PANTHER" id="PTHR43080">
    <property type="entry name" value="CBS DOMAIN-CONTAINING PROTEIN CBSX3, MITOCHONDRIAL"/>
    <property type="match status" value="1"/>
</dbReference>
<accession>A0A222G9G4</accession>
<dbReference type="OrthoDB" id="9794094at2"/>
<evidence type="ECO:0000259" key="4">
    <source>
        <dbReference type="PROSITE" id="PS51371"/>
    </source>
</evidence>
<keyword evidence="6" id="KW-1185">Reference proteome</keyword>
<dbReference type="InterPro" id="IPR000644">
    <property type="entry name" value="CBS_dom"/>
</dbReference>
<dbReference type="KEGG" id="cber:B5D82_12450"/>
<keyword evidence="1 2" id="KW-0129">CBS domain</keyword>
<evidence type="ECO:0000313" key="6">
    <source>
        <dbReference type="Proteomes" id="UP000202259"/>
    </source>
</evidence>
<dbReference type="PANTHER" id="PTHR43080:SF2">
    <property type="entry name" value="CBS DOMAIN-CONTAINING PROTEIN"/>
    <property type="match status" value="1"/>
</dbReference>
<feature type="region of interest" description="Disordered" evidence="3">
    <location>
        <begin position="144"/>
        <end position="164"/>
    </location>
</feature>
<proteinExistence type="predicted"/>
<feature type="domain" description="CBS" evidence="4">
    <location>
        <begin position="7"/>
        <end position="66"/>
    </location>
</feature>
<dbReference type="Proteomes" id="UP000202259">
    <property type="component" value="Chromosome"/>
</dbReference>
<dbReference type="InterPro" id="IPR051257">
    <property type="entry name" value="Diverse_CBS-Domain"/>
</dbReference>
<organism evidence="5 6">
    <name type="scientific">Cognaticolwellia beringensis</name>
    <dbReference type="NCBI Taxonomy" id="1967665"/>
    <lineage>
        <taxon>Bacteria</taxon>
        <taxon>Pseudomonadati</taxon>
        <taxon>Pseudomonadota</taxon>
        <taxon>Gammaproteobacteria</taxon>
        <taxon>Alteromonadales</taxon>
        <taxon>Colwelliaceae</taxon>
        <taxon>Cognaticolwellia</taxon>
    </lineage>
</organism>
<dbReference type="CDD" id="cd04584">
    <property type="entry name" value="CBS_pair_AcuB_like"/>
    <property type="match status" value="1"/>
</dbReference>
<dbReference type="EMBL" id="CP020465">
    <property type="protein sequence ID" value="ASP48507.1"/>
    <property type="molecule type" value="Genomic_DNA"/>
</dbReference>
<dbReference type="Gene3D" id="3.10.580.10">
    <property type="entry name" value="CBS-domain"/>
    <property type="match status" value="1"/>
</dbReference>
<name>A0A222G9G4_9GAMM</name>
<reference evidence="5 6" key="1">
    <citation type="submission" date="2017-08" db="EMBL/GenBank/DDBJ databases">
        <title>Complete genome of Colwellia sp. NB097-1, a psychrophile bacterium ioslated from Bering Sea.</title>
        <authorList>
            <person name="Chen X."/>
        </authorList>
    </citation>
    <scope>NUCLEOTIDE SEQUENCE [LARGE SCALE GENOMIC DNA]</scope>
    <source>
        <strain evidence="5 6">NB097-1</strain>
    </source>
</reference>
<sequence length="164" mass="18822">MKISQMMQRKLITLDMDDTLANAKKLFEQHNMHHILINNKSTLAGVITDRDLWQNLSPTVGTRNETPQDSFILNKKVHLIMARDLITATEEVSLTDAILLFHDHKISCLPVVNENQQAVGIITWRDIIKVIAVQYRRKTNDNLTTHSDSQKVINTDNHDDIDNK</sequence>
<evidence type="ECO:0000256" key="1">
    <source>
        <dbReference type="ARBA" id="ARBA00023122"/>
    </source>
</evidence>
<evidence type="ECO:0000256" key="2">
    <source>
        <dbReference type="PROSITE-ProRule" id="PRU00703"/>
    </source>
</evidence>
<dbReference type="SUPFAM" id="SSF54631">
    <property type="entry name" value="CBS-domain pair"/>
    <property type="match status" value="1"/>
</dbReference>
<feature type="compositionally biased region" description="Polar residues" evidence="3">
    <location>
        <begin position="144"/>
        <end position="155"/>
    </location>
</feature>
<feature type="domain" description="CBS" evidence="4">
    <location>
        <begin position="81"/>
        <end position="139"/>
    </location>
</feature>
<dbReference type="InterPro" id="IPR046342">
    <property type="entry name" value="CBS_dom_sf"/>
</dbReference>
<evidence type="ECO:0000313" key="5">
    <source>
        <dbReference type="EMBL" id="ASP48507.1"/>
    </source>
</evidence>
<evidence type="ECO:0000256" key="3">
    <source>
        <dbReference type="SAM" id="MobiDB-lite"/>
    </source>
</evidence>
<dbReference type="RefSeq" id="WP_081151943.1">
    <property type="nucleotide sequence ID" value="NZ_CP020465.1"/>
</dbReference>
<dbReference type="PROSITE" id="PS51371">
    <property type="entry name" value="CBS"/>
    <property type="match status" value="2"/>
</dbReference>
<gene>
    <name evidence="5" type="ORF">B5D82_12450</name>
</gene>
<dbReference type="AlphaFoldDB" id="A0A222G9G4"/>
<dbReference type="SMART" id="SM00116">
    <property type="entry name" value="CBS"/>
    <property type="match status" value="2"/>
</dbReference>
<dbReference type="Pfam" id="PF00571">
    <property type="entry name" value="CBS"/>
    <property type="match status" value="2"/>
</dbReference>
<protein>
    <recommendedName>
        <fullName evidence="4">CBS domain-containing protein</fullName>
    </recommendedName>
</protein>